<name>A0A556ANP8_9BURK</name>
<protein>
    <submittedName>
        <fullName evidence="8">Branched-chain amino acid ABC transporter permease</fullName>
    </submittedName>
</protein>
<dbReference type="CDD" id="cd06581">
    <property type="entry name" value="TM_PBP1_LivM_like"/>
    <property type="match status" value="1"/>
</dbReference>
<evidence type="ECO:0000313" key="8">
    <source>
        <dbReference type="EMBL" id="TSH94501.1"/>
    </source>
</evidence>
<keyword evidence="5 7" id="KW-0472">Membrane</keyword>
<dbReference type="InterPro" id="IPR043428">
    <property type="entry name" value="LivM-like"/>
</dbReference>
<proteinExistence type="predicted"/>
<evidence type="ECO:0000256" key="7">
    <source>
        <dbReference type="SAM" id="Phobius"/>
    </source>
</evidence>
<feature type="transmembrane region" description="Helical" evidence="7">
    <location>
        <begin position="113"/>
        <end position="130"/>
    </location>
</feature>
<dbReference type="OrthoDB" id="3460090at2"/>
<evidence type="ECO:0000256" key="4">
    <source>
        <dbReference type="ARBA" id="ARBA00022989"/>
    </source>
</evidence>
<feature type="transmembrane region" description="Helical" evidence="7">
    <location>
        <begin position="86"/>
        <end position="108"/>
    </location>
</feature>
<reference evidence="8 9" key="1">
    <citation type="submission" date="2019-07" db="EMBL/GenBank/DDBJ databases">
        <title>Qingshengfaniella alkalisoli gen. nov., sp. nov., isolated from saline soil.</title>
        <authorList>
            <person name="Xu L."/>
            <person name="Huang X.-X."/>
            <person name="Sun J.-Q."/>
        </authorList>
    </citation>
    <scope>NUCLEOTIDE SEQUENCE [LARGE SCALE GENOMIC DNA]</scope>
    <source>
        <strain evidence="8 9">DSM 27279</strain>
    </source>
</reference>
<feature type="transmembrane region" description="Helical" evidence="7">
    <location>
        <begin position="253"/>
        <end position="278"/>
    </location>
</feature>
<keyword evidence="2" id="KW-1003">Cell membrane</keyword>
<dbReference type="EMBL" id="VLTJ01000024">
    <property type="protein sequence ID" value="TSH94501.1"/>
    <property type="molecule type" value="Genomic_DNA"/>
</dbReference>
<dbReference type="InterPro" id="IPR001851">
    <property type="entry name" value="ABC_transp_permease"/>
</dbReference>
<feature type="compositionally biased region" description="Low complexity" evidence="6">
    <location>
        <begin position="320"/>
        <end position="329"/>
    </location>
</feature>
<evidence type="ECO:0000256" key="3">
    <source>
        <dbReference type="ARBA" id="ARBA00022692"/>
    </source>
</evidence>
<dbReference type="PANTHER" id="PTHR30482:SF17">
    <property type="entry name" value="ABC TRANSPORTER ATP-BINDING PROTEIN"/>
    <property type="match status" value="1"/>
</dbReference>
<dbReference type="Pfam" id="PF02653">
    <property type="entry name" value="BPD_transp_2"/>
    <property type="match status" value="1"/>
</dbReference>
<feature type="transmembrane region" description="Helical" evidence="7">
    <location>
        <begin position="213"/>
        <end position="233"/>
    </location>
</feature>
<dbReference type="PANTHER" id="PTHR30482">
    <property type="entry name" value="HIGH-AFFINITY BRANCHED-CHAIN AMINO ACID TRANSPORT SYSTEM PERMEASE"/>
    <property type="match status" value="1"/>
</dbReference>
<feature type="region of interest" description="Disordered" evidence="6">
    <location>
        <begin position="318"/>
        <end position="366"/>
    </location>
</feature>
<dbReference type="GO" id="GO:0005886">
    <property type="term" value="C:plasma membrane"/>
    <property type="evidence" value="ECO:0007669"/>
    <property type="project" value="UniProtKB-SubCell"/>
</dbReference>
<keyword evidence="3 7" id="KW-0812">Transmembrane</keyword>
<feature type="transmembrane region" description="Helical" evidence="7">
    <location>
        <begin position="166"/>
        <end position="185"/>
    </location>
</feature>
<accession>A0A556ANP8</accession>
<evidence type="ECO:0000256" key="1">
    <source>
        <dbReference type="ARBA" id="ARBA00004651"/>
    </source>
</evidence>
<comment type="caution">
    <text evidence="8">The sequence shown here is derived from an EMBL/GenBank/DDBJ whole genome shotgun (WGS) entry which is preliminary data.</text>
</comment>
<evidence type="ECO:0000256" key="6">
    <source>
        <dbReference type="SAM" id="MobiDB-lite"/>
    </source>
</evidence>
<evidence type="ECO:0000256" key="2">
    <source>
        <dbReference type="ARBA" id="ARBA00022475"/>
    </source>
</evidence>
<keyword evidence="9" id="KW-1185">Reference proteome</keyword>
<dbReference type="RefSeq" id="WP_143948562.1">
    <property type="nucleotide sequence ID" value="NZ_BAABMB010000001.1"/>
</dbReference>
<evidence type="ECO:0000313" key="9">
    <source>
        <dbReference type="Proteomes" id="UP000318405"/>
    </source>
</evidence>
<feature type="transmembrane region" description="Helical" evidence="7">
    <location>
        <begin position="38"/>
        <end position="66"/>
    </location>
</feature>
<organism evidence="8 9">
    <name type="scientific">Verticiella sediminum</name>
    <dbReference type="NCBI Taxonomy" id="1247510"/>
    <lineage>
        <taxon>Bacteria</taxon>
        <taxon>Pseudomonadati</taxon>
        <taxon>Pseudomonadota</taxon>
        <taxon>Betaproteobacteria</taxon>
        <taxon>Burkholderiales</taxon>
        <taxon>Alcaligenaceae</taxon>
        <taxon>Verticiella</taxon>
    </lineage>
</organism>
<dbReference type="AlphaFoldDB" id="A0A556ANP8"/>
<sequence length="366" mass="38756">MTHKTLIGWIVALAVIASLPLLPEPIGTPFHVELGSRIIVMAIFALSLQLLVGFTGLVSLGHAAFFACAAYTVSVLSPQSGPASGWWMLPAAMGASALLALAIGLLVLRTKGIYFIMVTLAFAQLVYFVLHDIPFFGGSDGTYIYFRPEFTIAGRPLLDVQDNTQFYWFGVALLGLTVLALSLVLRSRLGHALVGIKHNEQRMRAAGFRTERYKLASFVIAGAFAGIAGFLYAAQFGYVNPELASWHQSGNALVMIILGGLGSLPGAVIGAISFVLLSEWFQALTKHWQLLLGGFIILVVALMPNGLVGGISGIRRARPRPSASGADAPGPGGTPPPRTQITTAARAEGRPIGAARPRNATPEATP</sequence>
<gene>
    <name evidence="8" type="ORF">FOZ76_12315</name>
</gene>
<feature type="transmembrane region" description="Helical" evidence="7">
    <location>
        <begin position="290"/>
        <end position="314"/>
    </location>
</feature>
<keyword evidence="4 7" id="KW-1133">Transmembrane helix</keyword>
<dbReference type="GO" id="GO:0015658">
    <property type="term" value="F:branched-chain amino acid transmembrane transporter activity"/>
    <property type="evidence" value="ECO:0007669"/>
    <property type="project" value="InterPro"/>
</dbReference>
<comment type="subcellular location">
    <subcellularLocation>
        <location evidence="1">Cell membrane</location>
        <topology evidence="1">Multi-pass membrane protein</topology>
    </subcellularLocation>
</comment>
<dbReference type="Proteomes" id="UP000318405">
    <property type="component" value="Unassembled WGS sequence"/>
</dbReference>
<evidence type="ECO:0000256" key="5">
    <source>
        <dbReference type="ARBA" id="ARBA00023136"/>
    </source>
</evidence>
<feature type="transmembrane region" description="Helical" evidence="7">
    <location>
        <begin position="6"/>
        <end position="26"/>
    </location>
</feature>